<dbReference type="InterPro" id="IPR016185">
    <property type="entry name" value="PreATP-grasp_dom_sf"/>
</dbReference>
<dbReference type="PANTHER" id="PTHR18866:SF33">
    <property type="entry name" value="METHYLCROTONOYL-COA CARBOXYLASE SUBUNIT ALPHA, MITOCHONDRIAL-RELATED"/>
    <property type="match status" value="1"/>
</dbReference>
<dbReference type="InterPro" id="IPR011761">
    <property type="entry name" value="ATP-grasp"/>
</dbReference>
<dbReference type="InterPro" id="IPR050856">
    <property type="entry name" value="Biotin_carboxylase_complex"/>
</dbReference>
<protein>
    <recommendedName>
        <fullName evidence="1">biotin carboxylase</fullName>
        <ecNumber evidence="1">6.3.4.14</ecNumber>
    </recommendedName>
</protein>
<evidence type="ECO:0000256" key="3">
    <source>
        <dbReference type="ARBA" id="ARBA00022741"/>
    </source>
</evidence>
<keyword evidence="2" id="KW-0436">Ligase</keyword>
<dbReference type="Proteomes" id="UP000249324">
    <property type="component" value="Unassembled WGS sequence"/>
</dbReference>
<evidence type="ECO:0000256" key="1">
    <source>
        <dbReference type="ARBA" id="ARBA00013263"/>
    </source>
</evidence>
<comment type="caution">
    <text evidence="9">The sequence shown here is derived from an EMBL/GenBank/DDBJ whole genome shotgun (WGS) entry which is preliminary data.</text>
</comment>
<proteinExistence type="predicted"/>
<dbReference type="PROSITE" id="PS50975">
    <property type="entry name" value="ATP_GRASP"/>
    <property type="match status" value="1"/>
</dbReference>
<evidence type="ECO:0000256" key="4">
    <source>
        <dbReference type="ARBA" id="ARBA00022840"/>
    </source>
</evidence>
<gene>
    <name evidence="9" type="ORF">DIU77_017285</name>
</gene>
<dbReference type="Gene3D" id="3.30.470.20">
    <property type="entry name" value="ATP-grasp fold, B domain"/>
    <property type="match status" value="1"/>
</dbReference>
<dbReference type="InterPro" id="IPR011764">
    <property type="entry name" value="Biotin_carboxylation_dom"/>
</dbReference>
<dbReference type="PROSITE" id="PS00866">
    <property type="entry name" value="CPSASE_1"/>
    <property type="match status" value="1"/>
</dbReference>
<evidence type="ECO:0000313" key="9">
    <source>
        <dbReference type="EMBL" id="MFO7193999.1"/>
    </source>
</evidence>
<keyword evidence="5" id="KW-0092">Biotin</keyword>
<keyword evidence="3 6" id="KW-0547">Nucleotide-binding</keyword>
<dbReference type="EC" id="6.3.4.14" evidence="1"/>
<sequence>MFDTVLIANRGEIAVRVIRTLRAMGIRSVAVYSDADADALHVAEADVAVRIGSAAARDSYLNVEAVLAAAKETGAQAVHPGYGFLAENAEFARACAAAGLVFIGPPAEAIEAMGDKIRAKATVAAAGVPVVPGADGSPEELREAAGRIGYPLLLKPSAGGGGKGMV</sequence>
<evidence type="ECO:0000313" key="10">
    <source>
        <dbReference type="Proteomes" id="UP000249324"/>
    </source>
</evidence>
<evidence type="ECO:0000256" key="2">
    <source>
        <dbReference type="ARBA" id="ARBA00022598"/>
    </source>
</evidence>
<dbReference type="SUPFAM" id="SSF52440">
    <property type="entry name" value="PreATP-grasp domain"/>
    <property type="match status" value="1"/>
</dbReference>
<evidence type="ECO:0000256" key="5">
    <source>
        <dbReference type="ARBA" id="ARBA00023267"/>
    </source>
</evidence>
<feature type="domain" description="ATP-grasp" evidence="7">
    <location>
        <begin position="120"/>
        <end position="165"/>
    </location>
</feature>
<feature type="domain" description="Biotin carboxylation" evidence="8">
    <location>
        <begin position="1"/>
        <end position="166"/>
    </location>
</feature>
<dbReference type="Pfam" id="PF00289">
    <property type="entry name" value="Biotin_carb_N"/>
    <property type="match status" value="1"/>
</dbReference>
<reference evidence="9 10" key="1">
    <citation type="journal article" date="2021" name="BMC Genomics">
        <title>Genome-resolved metagenome and metatranscriptome analyses of thermophilic composting reveal key bacterial players and their metabolic interactions.</title>
        <authorList>
            <person name="Braga L.P.P."/>
            <person name="Pereira R.V."/>
            <person name="Martins L.F."/>
            <person name="Moura L.M.S."/>
            <person name="Sanchez F.B."/>
            <person name="Patane J.S.L."/>
            <person name="da Silva A.M."/>
            <person name="Setubal J.C."/>
        </authorList>
    </citation>
    <scope>NUCLEOTIDE SEQUENCE [LARGE SCALE GENOMIC DNA]</scope>
    <source>
        <strain evidence="9">ZC4RG45</strain>
    </source>
</reference>
<dbReference type="SUPFAM" id="SSF56059">
    <property type="entry name" value="Glutathione synthetase ATP-binding domain-like"/>
    <property type="match status" value="1"/>
</dbReference>
<accession>A0ABD6FLM4</accession>
<feature type="non-terminal residue" evidence="9">
    <location>
        <position position="166"/>
    </location>
</feature>
<evidence type="ECO:0000259" key="7">
    <source>
        <dbReference type="PROSITE" id="PS50975"/>
    </source>
</evidence>
<keyword evidence="4 6" id="KW-0067">ATP-binding</keyword>
<evidence type="ECO:0000256" key="6">
    <source>
        <dbReference type="PROSITE-ProRule" id="PRU00409"/>
    </source>
</evidence>
<dbReference type="InterPro" id="IPR005481">
    <property type="entry name" value="BC-like_N"/>
</dbReference>
<dbReference type="EMBL" id="QGUI02000321">
    <property type="protein sequence ID" value="MFO7193999.1"/>
    <property type="molecule type" value="Genomic_DNA"/>
</dbReference>
<dbReference type="GO" id="GO:0004075">
    <property type="term" value="F:biotin carboxylase activity"/>
    <property type="evidence" value="ECO:0007669"/>
    <property type="project" value="UniProtKB-EC"/>
</dbReference>
<dbReference type="Pfam" id="PF02786">
    <property type="entry name" value="CPSase_L_D2"/>
    <property type="match status" value="1"/>
</dbReference>
<dbReference type="FunFam" id="3.40.50.20:FF:000010">
    <property type="entry name" value="Propionyl-CoA carboxylase subunit alpha"/>
    <property type="match status" value="1"/>
</dbReference>
<dbReference type="PROSITE" id="PS50979">
    <property type="entry name" value="BC"/>
    <property type="match status" value="1"/>
</dbReference>
<dbReference type="GO" id="GO:0005524">
    <property type="term" value="F:ATP binding"/>
    <property type="evidence" value="ECO:0007669"/>
    <property type="project" value="UniProtKB-UniRule"/>
</dbReference>
<organism evidence="9 10">
    <name type="scientific">Thermocrispum agreste</name>
    <dbReference type="NCBI Taxonomy" id="37925"/>
    <lineage>
        <taxon>Bacteria</taxon>
        <taxon>Bacillati</taxon>
        <taxon>Actinomycetota</taxon>
        <taxon>Actinomycetes</taxon>
        <taxon>Pseudonocardiales</taxon>
        <taxon>Pseudonocardiaceae</taxon>
        <taxon>Thermocrispum</taxon>
    </lineage>
</organism>
<dbReference type="AlphaFoldDB" id="A0ABD6FLM4"/>
<dbReference type="PANTHER" id="PTHR18866">
    <property type="entry name" value="CARBOXYLASE:PYRUVATE/ACETYL-COA/PROPIONYL-COA CARBOXYLASE"/>
    <property type="match status" value="1"/>
</dbReference>
<name>A0ABD6FLM4_9PSEU</name>
<evidence type="ECO:0000259" key="8">
    <source>
        <dbReference type="PROSITE" id="PS50979"/>
    </source>
</evidence>
<dbReference type="InterPro" id="IPR005479">
    <property type="entry name" value="CPAse_ATP-bd"/>
</dbReference>